<name>A0A317Y721_MAIZE</name>
<organism evidence="5">
    <name type="scientific">Zea mays</name>
    <name type="common">Maize</name>
    <dbReference type="NCBI Taxonomy" id="4577"/>
    <lineage>
        <taxon>Eukaryota</taxon>
        <taxon>Viridiplantae</taxon>
        <taxon>Streptophyta</taxon>
        <taxon>Embryophyta</taxon>
        <taxon>Tracheophyta</taxon>
        <taxon>Spermatophyta</taxon>
        <taxon>Magnoliopsida</taxon>
        <taxon>Liliopsida</taxon>
        <taxon>Poales</taxon>
        <taxon>Poaceae</taxon>
        <taxon>PACMAD clade</taxon>
        <taxon>Panicoideae</taxon>
        <taxon>Andropogonodae</taxon>
        <taxon>Andropogoneae</taxon>
        <taxon>Tripsacinae</taxon>
        <taxon>Zea</taxon>
    </lineage>
</organism>
<dbReference type="PROSITE" id="PS50102">
    <property type="entry name" value="RRM"/>
    <property type="match status" value="1"/>
</dbReference>
<keyword evidence="3" id="KW-0694">RNA-binding</keyword>
<sequence>MDTMRPVFCGNFDHDTHQYDLERLFSKYNPISRIDMKLGYAFIPFEDERDAEDAIRRLDNQVEPVLKSRDRPTGDVKATRTLFVINFDPIHTKIRDIEKHFEPYDKISNPTTGPDALFMIAMIGEARVMTNTR</sequence>
<accession>A0A317Y721</accession>
<proteinExistence type="predicted"/>
<dbReference type="Proteomes" id="UP000251960">
    <property type="component" value="Chromosome 1"/>
</dbReference>
<dbReference type="Pfam" id="PF00076">
    <property type="entry name" value="RRM_1"/>
    <property type="match status" value="1"/>
</dbReference>
<dbReference type="SMART" id="SM00360">
    <property type="entry name" value="RRM"/>
    <property type="match status" value="1"/>
</dbReference>
<feature type="domain" description="RRM" evidence="4">
    <location>
        <begin position="5"/>
        <end position="61"/>
    </location>
</feature>
<gene>
    <name evidence="5" type="primary">RS31_0</name>
    <name evidence="5" type="ORF">Zm00014a_021441</name>
</gene>
<keyword evidence="2" id="KW-0508">mRNA splicing</keyword>
<dbReference type="Gene3D" id="3.30.70.330">
    <property type="match status" value="1"/>
</dbReference>
<evidence type="ECO:0000256" key="1">
    <source>
        <dbReference type="ARBA" id="ARBA00022664"/>
    </source>
</evidence>
<dbReference type="InterPro" id="IPR000504">
    <property type="entry name" value="RRM_dom"/>
</dbReference>
<dbReference type="GO" id="GO:0006397">
    <property type="term" value="P:mRNA processing"/>
    <property type="evidence" value="ECO:0007669"/>
    <property type="project" value="UniProtKB-KW"/>
</dbReference>
<dbReference type="ExpressionAtlas" id="A0A317Y721">
    <property type="expression patterns" value="baseline and differential"/>
</dbReference>
<dbReference type="InterPro" id="IPR012677">
    <property type="entry name" value="Nucleotide-bd_a/b_plait_sf"/>
</dbReference>
<evidence type="ECO:0000256" key="2">
    <source>
        <dbReference type="ARBA" id="ARBA00023187"/>
    </source>
</evidence>
<dbReference type="GO" id="GO:0008380">
    <property type="term" value="P:RNA splicing"/>
    <property type="evidence" value="ECO:0007669"/>
    <property type="project" value="UniProtKB-KW"/>
</dbReference>
<dbReference type="PANTHER" id="PTHR23147">
    <property type="entry name" value="SERINE/ARGININE RICH SPLICING FACTOR"/>
    <property type="match status" value="1"/>
</dbReference>
<evidence type="ECO:0000313" key="5">
    <source>
        <dbReference type="EMBL" id="PWZ54469.1"/>
    </source>
</evidence>
<dbReference type="InterPro" id="IPR050907">
    <property type="entry name" value="SRSF"/>
</dbReference>
<evidence type="ECO:0000259" key="4">
    <source>
        <dbReference type="PROSITE" id="PS50102"/>
    </source>
</evidence>
<dbReference type="SUPFAM" id="SSF54928">
    <property type="entry name" value="RNA-binding domain, RBD"/>
    <property type="match status" value="1"/>
</dbReference>
<protein>
    <submittedName>
        <fullName evidence="5">Serine/arginine-rich splicing factor RS31</fullName>
    </submittedName>
</protein>
<keyword evidence="1" id="KW-0507">mRNA processing</keyword>
<evidence type="ECO:0000256" key="3">
    <source>
        <dbReference type="PROSITE-ProRule" id="PRU00176"/>
    </source>
</evidence>
<dbReference type="GO" id="GO:0003723">
    <property type="term" value="F:RNA binding"/>
    <property type="evidence" value="ECO:0007669"/>
    <property type="project" value="UniProtKB-UniRule"/>
</dbReference>
<dbReference type="EMBL" id="NCVQ01000001">
    <property type="protein sequence ID" value="PWZ54469.1"/>
    <property type="molecule type" value="Genomic_DNA"/>
</dbReference>
<comment type="caution">
    <text evidence="5">The sequence shown here is derived from an EMBL/GenBank/DDBJ whole genome shotgun (WGS) entry which is preliminary data.</text>
</comment>
<dbReference type="AlphaFoldDB" id="A0A317Y721"/>
<dbReference type="InterPro" id="IPR035979">
    <property type="entry name" value="RBD_domain_sf"/>
</dbReference>
<reference evidence="5" key="1">
    <citation type="journal article" date="2018" name="Nat. Genet.">
        <title>Extensive intraspecific gene order and gene structural variations between Mo17 and other maize genomes.</title>
        <authorList>
            <person name="Sun S."/>
            <person name="Zhou Y."/>
            <person name="Chen J."/>
            <person name="Shi J."/>
            <person name="Zhao H."/>
            <person name="Zhao H."/>
            <person name="Song W."/>
            <person name="Zhang M."/>
            <person name="Cui Y."/>
            <person name="Dong X."/>
            <person name="Liu H."/>
            <person name="Ma X."/>
            <person name="Jiao Y."/>
            <person name="Wang B."/>
            <person name="Wei X."/>
            <person name="Stein J.C."/>
            <person name="Glaubitz J.C."/>
            <person name="Lu F."/>
            <person name="Yu G."/>
            <person name="Liang C."/>
            <person name="Fengler K."/>
            <person name="Li B."/>
            <person name="Rafalski A."/>
            <person name="Schnable P.S."/>
            <person name="Ware D.H."/>
            <person name="Buckler E.S."/>
            <person name="Lai J."/>
        </authorList>
    </citation>
    <scope>NUCLEOTIDE SEQUENCE [LARGE SCALE GENOMIC DNA]</scope>
    <source>
        <tissue evidence="5">Seedling</tissue>
    </source>
</reference>